<evidence type="ECO:0000256" key="11">
    <source>
        <dbReference type="ARBA" id="ARBA00023160"/>
    </source>
</evidence>
<keyword evidence="11 14" id="KW-0275">Fatty acid biosynthesis</keyword>
<reference evidence="17" key="1">
    <citation type="submission" date="2007-06" db="EMBL/GenBank/DDBJ databases">
        <title>Full length cDNA sequences from Sitka Spruce (Picea sitchensis).</title>
        <authorList>
            <person name="Ralph S.G."/>
            <person name="Chun H.E."/>
            <person name="Liao N."/>
            <person name="Ali J."/>
            <person name="Reid K."/>
            <person name="Kolosova N."/>
            <person name="Cooper N."/>
            <person name="Cullis C."/>
            <person name="Jancsik S."/>
            <person name="Moore R."/>
            <person name="Mayo M."/>
            <person name="Wagner S."/>
            <person name="Holt R.A."/>
            <person name="Jones S.J.M."/>
            <person name="Marra M.A."/>
            <person name="Ritland C.E."/>
            <person name="Ritland K."/>
            <person name="Bohlmann J."/>
        </authorList>
    </citation>
    <scope>NUCLEOTIDE SEQUENCE</scope>
    <source>
        <tissue evidence="17">Green portion of the leader tissue</tissue>
    </source>
</reference>
<dbReference type="PANTHER" id="PTHR11771">
    <property type="entry name" value="LIPOXYGENASE"/>
    <property type="match status" value="1"/>
</dbReference>
<dbReference type="UniPathway" id="UPA00382"/>
<dbReference type="InterPro" id="IPR001024">
    <property type="entry name" value="PLAT/LH2_dom"/>
</dbReference>
<dbReference type="PROSITE" id="PS00711">
    <property type="entry name" value="LIPOXYGENASE_1"/>
    <property type="match status" value="1"/>
</dbReference>
<proteinExistence type="evidence at transcript level"/>
<evidence type="ECO:0000259" key="16">
    <source>
        <dbReference type="PROSITE" id="PS51393"/>
    </source>
</evidence>
<dbReference type="Gene3D" id="1.20.245.10">
    <property type="entry name" value="Lipoxygenase-1, Domain 5"/>
    <property type="match status" value="1"/>
</dbReference>
<feature type="domain" description="Lipoxygenase" evidence="16">
    <location>
        <begin position="215"/>
        <end position="883"/>
    </location>
</feature>
<evidence type="ECO:0000256" key="12">
    <source>
        <dbReference type="PROSITE-ProRule" id="PRU00152"/>
    </source>
</evidence>
<dbReference type="InterPro" id="IPR020834">
    <property type="entry name" value="LipOase_CS"/>
</dbReference>
<evidence type="ECO:0000256" key="14">
    <source>
        <dbReference type="RuleBase" id="RU003975"/>
    </source>
</evidence>
<dbReference type="GO" id="GO:0031408">
    <property type="term" value="P:oxylipin biosynthetic process"/>
    <property type="evidence" value="ECO:0007669"/>
    <property type="project" value="UniProtKB-UniRule"/>
</dbReference>
<keyword evidence="9 13" id="KW-0408">Iron</keyword>
<evidence type="ECO:0000256" key="2">
    <source>
        <dbReference type="ARBA" id="ARBA00009419"/>
    </source>
</evidence>
<dbReference type="InterPro" id="IPR013819">
    <property type="entry name" value="LipOase_C"/>
</dbReference>
<protein>
    <recommendedName>
        <fullName evidence="14">Lipoxygenase</fullName>
        <ecNumber evidence="14">1.13.11.-</ecNumber>
    </recommendedName>
</protein>
<dbReference type="PRINTS" id="PR00087">
    <property type="entry name" value="LIPOXYGENASE"/>
</dbReference>
<name>B8LM20_PICSI</name>
<comment type="function">
    <text evidence="14">Plant lipoxygenase may be involved in a number of diverse aspects of plant physiology including growth and development, pest resistance, and senescence or responses to wounding.</text>
</comment>
<keyword evidence="5 14" id="KW-0925">Oxylipin biosynthesis</keyword>
<dbReference type="InterPro" id="IPR036226">
    <property type="entry name" value="LipOase_C_sf"/>
</dbReference>
<dbReference type="Pfam" id="PF00305">
    <property type="entry name" value="Lipoxygenase"/>
    <property type="match status" value="1"/>
</dbReference>
<dbReference type="InterPro" id="IPR001246">
    <property type="entry name" value="LipOase_plant"/>
</dbReference>
<evidence type="ECO:0000256" key="3">
    <source>
        <dbReference type="ARBA" id="ARBA00022516"/>
    </source>
</evidence>
<dbReference type="InterPro" id="IPR036392">
    <property type="entry name" value="PLAT/LH2_dom_sf"/>
</dbReference>
<dbReference type="FunFam" id="4.10.375.10:FF:000001">
    <property type="entry name" value="Lipoxygenase"/>
    <property type="match status" value="1"/>
</dbReference>
<comment type="similarity">
    <text evidence="2 13">Belongs to the lipoxygenase family.</text>
</comment>
<accession>B8LM20</accession>
<evidence type="ECO:0000256" key="8">
    <source>
        <dbReference type="ARBA" id="ARBA00023002"/>
    </source>
</evidence>
<evidence type="ECO:0000256" key="7">
    <source>
        <dbReference type="ARBA" id="ARBA00022964"/>
    </source>
</evidence>
<comment type="pathway">
    <text evidence="14">Lipid metabolism; oxylipin biosynthesis.</text>
</comment>
<keyword evidence="10" id="KW-0443">Lipid metabolism</keyword>
<organism evidence="17">
    <name type="scientific">Picea sitchensis</name>
    <name type="common">Sitka spruce</name>
    <name type="synonym">Pinus sitchensis</name>
    <dbReference type="NCBI Taxonomy" id="3332"/>
    <lineage>
        <taxon>Eukaryota</taxon>
        <taxon>Viridiplantae</taxon>
        <taxon>Streptophyta</taxon>
        <taxon>Embryophyta</taxon>
        <taxon>Tracheophyta</taxon>
        <taxon>Spermatophyta</taxon>
        <taxon>Pinopsida</taxon>
        <taxon>Pinidae</taxon>
        <taxon>Conifers I</taxon>
        <taxon>Pinales</taxon>
        <taxon>Pinaceae</taxon>
        <taxon>Picea</taxon>
    </lineage>
</organism>
<evidence type="ECO:0000256" key="4">
    <source>
        <dbReference type="ARBA" id="ARBA00022723"/>
    </source>
</evidence>
<evidence type="ECO:0000256" key="5">
    <source>
        <dbReference type="ARBA" id="ARBA00022767"/>
    </source>
</evidence>
<comment type="caution">
    <text evidence="12">Lacks conserved residue(s) required for the propagation of feature annotation.</text>
</comment>
<evidence type="ECO:0000313" key="17">
    <source>
        <dbReference type="EMBL" id="ABR16700.1"/>
    </source>
</evidence>
<dbReference type="Gene3D" id="3.10.450.60">
    <property type="match status" value="1"/>
</dbReference>
<dbReference type="InterPro" id="IPR020833">
    <property type="entry name" value="LipOase_Fe_BS"/>
</dbReference>
<keyword evidence="3 14" id="KW-0444">Lipid biosynthesis</keyword>
<dbReference type="GO" id="GO:0034440">
    <property type="term" value="P:lipid oxidation"/>
    <property type="evidence" value="ECO:0007669"/>
    <property type="project" value="InterPro"/>
</dbReference>
<dbReference type="AlphaFoldDB" id="B8LM20"/>
<evidence type="ECO:0000256" key="13">
    <source>
        <dbReference type="RuleBase" id="RU003974"/>
    </source>
</evidence>
<dbReference type="GO" id="GO:0046872">
    <property type="term" value="F:metal ion binding"/>
    <property type="evidence" value="ECO:0007669"/>
    <property type="project" value="UniProtKB-UniRule"/>
</dbReference>
<dbReference type="PROSITE" id="PS00081">
    <property type="entry name" value="LIPOXYGENASE_2"/>
    <property type="match status" value="1"/>
</dbReference>
<dbReference type="GO" id="GO:0006633">
    <property type="term" value="P:fatty acid biosynthetic process"/>
    <property type="evidence" value="ECO:0007669"/>
    <property type="project" value="UniProtKB-KW"/>
</dbReference>
<dbReference type="EMBL" id="EF676818">
    <property type="protein sequence ID" value="ABR16700.1"/>
    <property type="molecule type" value="mRNA"/>
</dbReference>
<dbReference type="Gene3D" id="4.10.375.10">
    <property type="entry name" value="Lipoxygenase-1, Domain 2"/>
    <property type="match status" value="1"/>
</dbReference>
<evidence type="ECO:0000256" key="9">
    <source>
        <dbReference type="ARBA" id="ARBA00023004"/>
    </source>
</evidence>
<evidence type="ECO:0000256" key="6">
    <source>
        <dbReference type="ARBA" id="ARBA00022832"/>
    </source>
</evidence>
<keyword evidence="6" id="KW-0276">Fatty acid metabolism</keyword>
<dbReference type="InterPro" id="IPR000907">
    <property type="entry name" value="LipOase"/>
</dbReference>
<dbReference type="Pfam" id="PF01477">
    <property type="entry name" value="PLAT"/>
    <property type="match status" value="1"/>
</dbReference>
<sequence length="883" mass="100667">MDAMIPLNILNSTPNFRGDYRINQVGFCHFHACPSSLSWRSHAQFSDNFKLMLSKQRKGHFRSFAFNIKDDFTKEGVQQTIHGEVVLQKQKGSLFNVMADEAFELIGNRVYLQLVSAHEVDPGVGRKSSEASYLNWNPLGKPVGSDRHYEITFKWNSSLGVPGAFLIKNMHSQEFFLKSLTLDIPGQEKLRFNCNSWISPYDTNKSDRIFFSNKSYLPEATPIGLKKLREQDMVELRGDGRGERKVSDRIYDYDVYNDLGDPDSDPELVRKVLGGSKDFPYPRRCRTGRSPTQTDPKFESRVNFPNVIFIPRDETIPDTDFVVQTMMGFSNLIAPTIKQIEQLYSSGFQGPNNSHRSLLQHKNQDQIVRPQVLAANELAWNTDKEFARQVLAGVNPMVLQCLQTFPPHSSLDPNVYGPQKSSITNEHIEKSLEGLSVAQAIASKRLFILDYYDVYMLYAERINQQSDDIKTYASRTLFFLSDDGVLKPVAIELCLPPTADLKAVRNVYTSAEDGTEQEALWRLAKAHVIVNDSCYHQMISHWLRTHATMEPFIIATHRQLSQMHPLYKLLIPHYFNTMHINQTTRQNLISARGIIERGYTPGKYFTEITSKMYKEWRFNEQGLPVDLLKRGMAVPDPTAPQGLRLVIEDYPYAVDGLEIWFAVKEWVSDFLSLYYKNDASIERDQELQAWWNEIVNIGHGDLKNDPSRWFKMTTKKEFVEAVTTIIWLASGYHAAVNPSQGANLPTMSRGLIPDKGSEEYSEMLNDIEAYVLKTVPAPTQTPQPVQAFLKTLTQHGHNEVYLGQLDGSTPEWANGNEIDEAFNRFSSRLVQVQKNVIARNNNPNLKNRQGPHEVPYTLLYPNTIDLSEFGGLTDHGVPNSISR</sequence>
<dbReference type="PRINTS" id="PR00468">
    <property type="entry name" value="PLTLPOXGNASE"/>
</dbReference>
<dbReference type="Gene3D" id="2.60.60.20">
    <property type="entry name" value="PLAT/LH2 domain"/>
    <property type="match status" value="1"/>
</dbReference>
<dbReference type="PROSITE" id="PS51393">
    <property type="entry name" value="LIPOXYGENASE_3"/>
    <property type="match status" value="1"/>
</dbReference>
<dbReference type="OMA" id="NHQKAYL"/>
<keyword evidence="7 13" id="KW-0223">Dioxygenase</keyword>
<feature type="domain" description="PLAT" evidence="15">
    <location>
        <begin position="93"/>
        <end position="212"/>
    </location>
</feature>
<evidence type="ECO:0000259" key="15">
    <source>
        <dbReference type="PROSITE" id="PS50095"/>
    </source>
</evidence>
<evidence type="ECO:0000256" key="1">
    <source>
        <dbReference type="ARBA" id="ARBA00001962"/>
    </source>
</evidence>
<dbReference type="PROSITE" id="PS50095">
    <property type="entry name" value="PLAT"/>
    <property type="match status" value="1"/>
</dbReference>
<keyword evidence="4 13" id="KW-0479">Metal-binding</keyword>
<comment type="cofactor">
    <cofactor evidence="1 13">
        <name>Fe cation</name>
        <dbReference type="ChEBI" id="CHEBI:24875"/>
    </cofactor>
</comment>
<evidence type="ECO:0000256" key="10">
    <source>
        <dbReference type="ARBA" id="ARBA00023098"/>
    </source>
</evidence>
<dbReference type="SMART" id="SM00308">
    <property type="entry name" value="LH2"/>
    <property type="match status" value="1"/>
</dbReference>
<dbReference type="GO" id="GO:0016702">
    <property type="term" value="F:oxidoreductase activity, acting on single donors with incorporation of molecular oxygen, incorporation of two atoms of oxygen"/>
    <property type="evidence" value="ECO:0007669"/>
    <property type="project" value="InterPro"/>
</dbReference>
<keyword evidence="8 13" id="KW-0560">Oxidoreductase</keyword>
<dbReference type="EC" id="1.13.11.-" evidence="14"/>
<dbReference type="SUPFAM" id="SSF48484">
    <property type="entry name" value="Lipoxigenase"/>
    <property type="match status" value="1"/>
</dbReference>
<dbReference type="SUPFAM" id="SSF49723">
    <property type="entry name" value="Lipase/lipooxygenase domain (PLAT/LH2 domain)"/>
    <property type="match status" value="1"/>
</dbReference>